<reference evidence="2 3" key="1">
    <citation type="submission" date="2023-11" db="EMBL/GenBank/DDBJ databases">
        <title>Arctic aerobic anoxygenic photoheterotroph Sediminicoccus rosea KRV36 adapts its photosynthesis to long days of polar summer.</title>
        <authorList>
            <person name="Tomasch J."/>
            <person name="Kopejtka K."/>
            <person name="Bily T."/>
            <person name="Gardiner A.T."/>
            <person name="Gardian Z."/>
            <person name="Shivaramu S."/>
            <person name="Koblizek M."/>
            <person name="Engelhardt F."/>
            <person name="Kaftan D."/>
        </authorList>
    </citation>
    <scope>NUCLEOTIDE SEQUENCE [LARGE SCALE GENOMIC DNA]</scope>
    <source>
        <strain evidence="2 3">R-30</strain>
    </source>
</reference>
<gene>
    <name evidence="2" type="ORF">R9Z33_19770</name>
</gene>
<name>A0ABZ0PG48_9PROT</name>
<keyword evidence="1" id="KW-0472">Membrane</keyword>
<evidence type="ECO:0000313" key="3">
    <source>
        <dbReference type="Proteomes" id="UP001305521"/>
    </source>
</evidence>
<keyword evidence="3" id="KW-1185">Reference proteome</keyword>
<dbReference type="EMBL" id="CP137852">
    <property type="protein sequence ID" value="WPB84323.1"/>
    <property type="molecule type" value="Genomic_DNA"/>
</dbReference>
<proteinExistence type="predicted"/>
<evidence type="ECO:0000313" key="2">
    <source>
        <dbReference type="EMBL" id="WPB84323.1"/>
    </source>
</evidence>
<organism evidence="2 3">
    <name type="scientific">Sediminicoccus rosea</name>
    <dbReference type="NCBI Taxonomy" id="1225128"/>
    <lineage>
        <taxon>Bacteria</taxon>
        <taxon>Pseudomonadati</taxon>
        <taxon>Pseudomonadota</taxon>
        <taxon>Alphaproteobacteria</taxon>
        <taxon>Acetobacterales</taxon>
        <taxon>Roseomonadaceae</taxon>
        <taxon>Sediminicoccus</taxon>
    </lineage>
</organism>
<sequence>MRDETTEQREVTIAGKFLGLGIVGCTVIYCIFLEKFGTPEAQANMLWYLFGALAAGIIIPLLFCRRPLR</sequence>
<keyword evidence="1" id="KW-1133">Transmembrane helix</keyword>
<keyword evidence="1" id="KW-0812">Transmembrane</keyword>
<dbReference type="RefSeq" id="WP_318648280.1">
    <property type="nucleotide sequence ID" value="NZ_CP137852.1"/>
</dbReference>
<accession>A0ABZ0PG48</accession>
<evidence type="ECO:0000256" key="1">
    <source>
        <dbReference type="SAM" id="Phobius"/>
    </source>
</evidence>
<dbReference type="Proteomes" id="UP001305521">
    <property type="component" value="Chromosome"/>
</dbReference>
<feature type="transmembrane region" description="Helical" evidence="1">
    <location>
        <begin position="45"/>
        <end position="64"/>
    </location>
</feature>
<protein>
    <submittedName>
        <fullName evidence="2">Uncharacterized protein</fullName>
    </submittedName>
</protein>
<feature type="transmembrane region" description="Helical" evidence="1">
    <location>
        <begin position="12"/>
        <end position="33"/>
    </location>
</feature>